<name>A0AAD5U2J1_9FUNG</name>
<comment type="caution">
    <text evidence="1">The sequence shown here is derived from an EMBL/GenBank/DDBJ whole genome shotgun (WGS) entry which is preliminary data.</text>
</comment>
<reference evidence="1" key="1">
    <citation type="submission" date="2020-05" db="EMBL/GenBank/DDBJ databases">
        <title>Phylogenomic resolution of chytrid fungi.</title>
        <authorList>
            <person name="Stajich J.E."/>
            <person name="Amses K."/>
            <person name="Simmons R."/>
            <person name="Seto K."/>
            <person name="Myers J."/>
            <person name="Bonds A."/>
            <person name="Quandt C.A."/>
            <person name="Barry K."/>
            <person name="Liu P."/>
            <person name="Grigoriev I."/>
            <person name="Longcore J.E."/>
            <person name="James T.Y."/>
        </authorList>
    </citation>
    <scope>NUCLEOTIDE SEQUENCE</scope>
    <source>
        <strain evidence="1">JEL0476</strain>
    </source>
</reference>
<accession>A0AAD5U2J1</accession>
<organism evidence="1 2">
    <name type="scientific">Clydaea vesicula</name>
    <dbReference type="NCBI Taxonomy" id="447962"/>
    <lineage>
        <taxon>Eukaryota</taxon>
        <taxon>Fungi</taxon>
        <taxon>Fungi incertae sedis</taxon>
        <taxon>Chytridiomycota</taxon>
        <taxon>Chytridiomycota incertae sedis</taxon>
        <taxon>Chytridiomycetes</taxon>
        <taxon>Lobulomycetales</taxon>
        <taxon>Lobulomycetaceae</taxon>
        <taxon>Clydaea</taxon>
    </lineage>
</organism>
<proteinExistence type="predicted"/>
<evidence type="ECO:0000313" key="1">
    <source>
        <dbReference type="EMBL" id="KAJ3221976.1"/>
    </source>
</evidence>
<gene>
    <name evidence="1" type="ORF">HK099_002839</name>
</gene>
<sequence length="93" mass="10021">MSIIKAAATSSTLFALGDVFAQTLIEGNEIEKLDLKRTTNFFIIGGLWHGPWAVVSHVTGFISFLTVLDGGGLNDVTANHLPYLQTQQAFGLL</sequence>
<keyword evidence="2" id="KW-1185">Reference proteome</keyword>
<dbReference type="EMBL" id="JADGJW010000198">
    <property type="protein sequence ID" value="KAJ3221976.1"/>
    <property type="molecule type" value="Genomic_DNA"/>
</dbReference>
<dbReference type="AlphaFoldDB" id="A0AAD5U2J1"/>
<evidence type="ECO:0000313" key="2">
    <source>
        <dbReference type="Proteomes" id="UP001211065"/>
    </source>
</evidence>
<protein>
    <submittedName>
        <fullName evidence="1">Uncharacterized protein</fullName>
    </submittedName>
</protein>
<dbReference type="Proteomes" id="UP001211065">
    <property type="component" value="Unassembled WGS sequence"/>
</dbReference>